<dbReference type="RefSeq" id="WP_101879212.1">
    <property type="nucleotide sequence ID" value="NZ_NIHM01000003.1"/>
</dbReference>
<dbReference type="InterPro" id="IPR035451">
    <property type="entry name" value="Ada-like_dom_sf"/>
</dbReference>
<dbReference type="EMBL" id="NIHM01000003">
    <property type="protein sequence ID" value="PLT57294.1"/>
    <property type="molecule type" value="Genomic_DNA"/>
</dbReference>
<dbReference type="Gene3D" id="3.40.10.10">
    <property type="entry name" value="DNA Methylphosphotriester Repair Domain"/>
    <property type="match status" value="1"/>
</dbReference>
<comment type="caution">
    <text evidence="4">The sequence shown here is derived from an EMBL/GenBank/DDBJ whole genome shotgun (WGS) entry which is preliminary data.</text>
</comment>
<name>A0A2N5NLD8_MEDGN</name>
<accession>A0A2N5NLD8</accession>
<proteinExistence type="predicted"/>
<dbReference type="Proteomes" id="UP000234849">
    <property type="component" value="Unassembled WGS sequence"/>
</dbReference>
<feature type="signal peptide" evidence="2">
    <location>
        <begin position="1"/>
        <end position="25"/>
    </location>
</feature>
<evidence type="ECO:0000256" key="2">
    <source>
        <dbReference type="SAM" id="SignalP"/>
    </source>
</evidence>
<protein>
    <recommendedName>
        <fullName evidence="3">Type VII secretion system protein EssD-like domain-containing protein</fullName>
    </recommendedName>
</protein>
<dbReference type="InterPro" id="IPR044927">
    <property type="entry name" value="Endonuclea_NS_2"/>
</dbReference>
<feature type="region of interest" description="Disordered" evidence="1">
    <location>
        <begin position="259"/>
        <end position="296"/>
    </location>
</feature>
<dbReference type="SUPFAM" id="SSF57884">
    <property type="entry name" value="Ada DNA repair protein, N-terminal domain (N-Ada 10)"/>
    <property type="match status" value="1"/>
</dbReference>
<gene>
    <name evidence="4" type="ORF">CDL18_03635</name>
</gene>
<dbReference type="AlphaFoldDB" id="A0A2N5NLD8"/>
<evidence type="ECO:0000313" key="4">
    <source>
        <dbReference type="EMBL" id="PLT57294.1"/>
    </source>
</evidence>
<evidence type="ECO:0000313" key="5">
    <source>
        <dbReference type="Proteomes" id="UP000234849"/>
    </source>
</evidence>
<sequence>MQIKKLLLPILATVMLICGCQQNNAVSGQDQLVTARENKTTHTAQNIPEYAGSPYVELNNNIPDFQESEYTTEVFEQYSDLDALGRCQVAYANICQEIMPTQERGKIGMIKPSGWHTVKYDCVDGKYLYNRAHLIGFQLAEENANEKNLITGTRYFNVEGMLPFENQVADYVHETNHHVLYRVTPVYEGDNLVASGVIMEAASVEDEEIRFHVFVYNVQPGIWIDYATGESRESETAESEKKDEEVTYVVNTNTKKFHKPDCSSIRDTKQQNRKETSETREELIDQGYSPCNRCNP</sequence>
<feature type="domain" description="Type VII secretion system protein EssD-like" evidence="3">
    <location>
        <begin position="76"/>
        <end position="203"/>
    </location>
</feature>
<feature type="chain" id="PRO_5014995567" description="Type VII secretion system protein EssD-like domain-containing protein" evidence="2">
    <location>
        <begin position="26"/>
        <end position="296"/>
    </location>
</feature>
<evidence type="ECO:0000259" key="3">
    <source>
        <dbReference type="Pfam" id="PF13930"/>
    </source>
</evidence>
<dbReference type="PROSITE" id="PS51257">
    <property type="entry name" value="PROKAR_LIPOPROTEIN"/>
    <property type="match status" value="1"/>
</dbReference>
<reference evidence="4 5" key="1">
    <citation type="journal article" date="2017" name="Genome Med.">
        <title>A novel Ruminococcus gnavus clade enriched in inflammatory bowel disease patients.</title>
        <authorList>
            <person name="Hall A.B."/>
            <person name="Yassour M."/>
            <person name="Sauk J."/>
            <person name="Garner A."/>
            <person name="Jiang X."/>
            <person name="Arthur T."/>
            <person name="Lagoudas G.K."/>
            <person name="Vatanen T."/>
            <person name="Fornelos N."/>
            <person name="Wilson R."/>
            <person name="Bertha M."/>
            <person name="Cohen M."/>
            <person name="Garber J."/>
            <person name="Khalili H."/>
            <person name="Gevers D."/>
            <person name="Ananthakrishnan A.N."/>
            <person name="Kugathasan S."/>
            <person name="Lander E.S."/>
            <person name="Blainey P."/>
            <person name="Vlamakis H."/>
            <person name="Xavier R.J."/>
            <person name="Huttenhower C."/>
        </authorList>
    </citation>
    <scope>NUCLEOTIDE SEQUENCE [LARGE SCALE GENOMIC DNA]</scope>
    <source>
        <strain evidence="4 5">RJX1118</strain>
    </source>
</reference>
<dbReference type="Gene3D" id="3.40.570.10">
    <property type="entry name" value="Extracellular Endonuclease, subunit A"/>
    <property type="match status" value="1"/>
</dbReference>
<organism evidence="4 5">
    <name type="scientific">Mediterraneibacter gnavus</name>
    <name type="common">Ruminococcus gnavus</name>
    <dbReference type="NCBI Taxonomy" id="33038"/>
    <lineage>
        <taxon>Bacteria</taxon>
        <taxon>Bacillati</taxon>
        <taxon>Bacillota</taxon>
        <taxon>Clostridia</taxon>
        <taxon>Lachnospirales</taxon>
        <taxon>Lachnospiraceae</taxon>
        <taxon>Mediterraneibacter</taxon>
    </lineage>
</organism>
<feature type="compositionally biased region" description="Basic and acidic residues" evidence="1">
    <location>
        <begin position="259"/>
        <end position="283"/>
    </location>
</feature>
<keyword evidence="2" id="KW-0732">Signal</keyword>
<dbReference type="Pfam" id="PF13930">
    <property type="entry name" value="Endonuclea_NS_2"/>
    <property type="match status" value="1"/>
</dbReference>
<evidence type="ECO:0000256" key="1">
    <source>
        <dbReference type="SAM" id="MobiDB-lite"/>
    </source>
</evidence>
<dbReference type="InterPro" id="IPR044929">
    <property type="entry name" value="DNA/RNA_non-sp_Endonuclease_sf"/>
</dbReference>